<dbReference type="GO" id="GO:0005615">
    <property type="term" value="C:extracellular space"/>
    <property type="evidence" value="ECO:0007669"/>
    <property type="project" value="TreeGrafter"/>
</dbReference>
<dbReference type="GO" id="GO:0005737">
    <property type="term" value="C:cytoplasm"/>
    <property type="evidence" value="ECO:0007669"/>
    <property type="project" value="TreeGrafter"/>
</dbReference>
<dbReference type="GO" id="GO:0008270">
    <property type="term" value="F:zinc ion binding"/>
    <property type="evidence" value="ECO:0007669"/>
    <property type="project" value="TreeGrafter"/>
</dbReference>
<feature type="transmembrane region" description="Helical" evidence="2">
    <location>
        <begin position="17"/>
        <end position="38"/>
    </location>
</feature>
<dbReference type="PANTHER" id="PTHR11533">
    <property type="entry name" value="PROTEASE M1 ZINC METALLOPROTEASE"/>
    <property type="match status" value="1"/>
</dbReference>
<dbReference type="InterPro" id="IPR050344">
    <property type="entry name" value="Peptidase_M1_aminopeptidases"/>
</dbReference>
<sequence>MAKSTAVRFESGLTVRVQLFVVVIVVLLIAVALALIFLPPSSVHDAQRIRSGTTKSIPKSEVQSSASKGSSSSDRYIRLPSSNFPTLYTLKLQLFLPYREVFDFGIRNYTTEGDLRIDFKCIESNDRIVLNAKHINIDASSILIVNDVNRSISVAAINTYRYEPDDIYAIEFRLDSFLIAGNSYSVYLKYHGRIGDVWAGGLYKADYDIDGETRTLAATQLQPTDASRVLPCFDEPEMKANFLITIIHPAGTTAISNSPARRIRNISRQWSETEFEKTPKMSTYLLAIAVSDFVFRFRLCKNIEIRIWSQKPKQNDTAYALDIVCQLLLYYEDFFSISYPLKKLG</sequence>
<feature type="compositionally biased region" description="Low complexity" evidence="1">
    <location>
        <begin position="60"/>
        <end position="73"/>
    </location>
</feature>
<dbReference type="Pfam" id="PF17900">
    <property type="entry name" value="Peptidase_M1_N"/>
    <property type="match status" value="1"/>
</dbReference>
<reference evidence="4 5" key="1">
    <citation type="submission" date="2014-11" db="EMBL/GenBank/DDBJ databases">
        <title>Genetic blueprint of the zoonotic pathogen Toxocara canis.</title>
        <authorList>
            <person name="Zhu X.-Q."/>
            <person name="Korhonen P.K."/>
            <person name="Cai H."/>
            <person name="Young N.D."/>
            <person name="Nejsum P."/>
            <person name="von Samson-Himmelstjerna G."/>
            <person name="Boag P.R."/>
            <person name="Tan P."/>
            <person name="Li Q."/>
            <person name="Min J."/>
            <person name="Yang Y."/>
            <person name="Wang X."/>
            <person name="Fang X."/>
            <person name="Hall R.S."/>
            <person name="Hofmann A."/>
            <person name="Sternberg P.W."/>
            <person name="Jex A.R."/>
            <person name="Gasser R.B."/>
        </authorList>
    </citation>
    <scope>NUCLEOTIDE SEQUENCE [LARGE SCALE GENOMIC DNA]</scope>
    <source>
        <strain evidence="4">PN_DK_2014</strain>
    </source>
</reference>
<dbReference type="EMBL" id="JPKZ01000429">
    <property type="protein sequence ID" value="KHN87441.1"/>
    <property type="molecule type" value="Genomic_DNA"/>
</dbReference>
<dbReference type="AlphaFoldDB" id="A0A0B2VV69"/>
<dbReference type="SUPFAM" id="SSF63737">
    <property type="entry name" value="Leukotriene A4 hydrolase N-terminal domain"/>
    <property type="match status" value="1"/>
</dbReference>
<dbReference type="Proteomes" id="UP000031036">
    <property type="component" value="Unassembled WGS sequence"/>
</dbReference>
<protein>
    <submittedName>
        <fullName evidence="4">Aminopeptidase N</fullName>
    </submittedName>
</protein>
<evidence type="ECO:0000256" key="2">
    <source>
        <dbReference type="SAM" id="Phobius"/>
    </source>
</evidence>
<dbReference type="PRINTS" id="PR00756">
    <property type="entry name" value="ALADIPTASE"/>
</dbReference>
<evidence type="ECO:0000259" key="3">
    <source>
        <dbReference type="Pfam" id="PF17900"/>
    </source>
</evidence>
<dbReference type="InterPro" id="IPR042097">
    <property type="entry name" value="Aminopeptidase_N-like_N_sf"/>
</dbReference>
<organism evidence="4 5">
    <name type="scientific">Toxocara canis</name>
    <name type="common">Canine roundworm</name>
    <dbReference type="NCBI Taxonomy" id="6265"/>
    <lineage>
        <taxon>Eukaryota</taxon>
        <taxon>Metazoa</taxon>
        <taxon>Ecdysozoa</taxon>
        <taxon>Nematoda</taxon>
        <taxon>Chromadorea</taxon>
        <taxon>Rhabditida</taxon>
        <taxon>Spirurina</taxon>
        <taxon>Ascaridomorpha</taxon>
        <taxon>Ascaridoidea</taxon>
        <taxon>Toxocaridae</taxon>
        <taxon>Toxocara</taxon>
    </lineage>
</organism>
<keyword evidence="2" id="KW-0472">Membrane</keyword>
<dbReference type="GO" id="GO:0070006">
    <property type="term" value="F:metalloaminopeptidase activity"/>
    <property type="evidence" value="ECO:0007669"/>
    <property type="project" value="TreeGrafter"/>
</dbReference>
<gene>
    <name evidence="4" type="ORF">Tcan_15524</name>
</gene>
<dbReference type="GO" id="GO:0016020">
    <property type="term" value="C:membrane"/>
    <property type="evidence" value="ECO:0007669"/>
    <property type="project" value="TreeGrafter"/>
</dbReference>
<keyword evidence="5" id="KW-1185">Reference proteome</keyword>
<dbReference type="STRING" id="6265.A0A0B2VV69"/>
<dbReference type="InterPro" id="IPR001930">
    <property type="entry name" value="Peptidase_M1"/>
</dbReference>
<dbReference type="Gene3D" id="3.30.2010.30">
    <property type="match status" value="1"/>
</dbReference>
<dbReference type="GO" id="GO:0006508">
    <property type="term" value="P:proteolysis"/>
    <property type="evidence" value="ECO:0007669"/>
    <property type="project" value="InterPro"/>
</dbReference>
<keyword evidence="4" id="KW-0031">Aminopeptidase</keyword>
<evidence type="ECO:0000313" key="4">
    <source>
        <dbReference type="EMBL" id="KHN87441.1"/>
    </source>
</evidence>
<feature type="domain" description="Aminopeptidase N-like N-terminal" evidence="3">
    <location>
        <begin position="85"/>
        <end position="285"/>
    </location>
</feature>
<keyword evidence="2" id="KW-1133">Transmembrane helix</keyword>
<evidence type="ECO:0000313" key="5">
    <source>
        <dbReference type="Proteomes" id="UP000031036"/>
    </source>
</evidence>
<keyword evidence="4" id="KW-0378">Hydrolase</keyword>
<feature type="region of interest" description="Disordered" evidence="1">
    <location>
        <begin position="54"/>
        <end position="74"/>
    </location>
</feature>
<accession>A0A0B2VV69</accession>
<dbReference type="GO" id="GO:0043171">
    <property type="term" value="P:peptide catabolic process"/>
    <property type="evidence" value="ECO:0007669"/>
    <property type="project" value="TreeGrafter"/>
</dbReference>
<dbReference type="OrthoDB" id="5786529at2759"/>
<dbReference type="PANTHER" id="PTHR11533:SF294">
    <property type="entry name" value="THYROTROPIN-RELEASING HORMONE-DEGRADING ECTOENZYME"/>
    <property type="match status" value="1"/>
</dbReference>
<dbReference type="InterPro" id="IPR045357">
    <property type="entry name" value="Aminopeptidase_N-like_N"/>
</dbReference>
<name>A0A0B2VV69_TOXCA</name>
<dbReference type="Gene3D" id="2.60.40.1730">
    <property type="entry name" value="tricorn interacting facor f3 domain"/>
    <property type="match status" value="1"/>
</dbReference>
<proteinExistence type="predicted"/>
<dbReference type="OMA" id="LAADMIH"/>
<keyword evidence="4" id="KW-0645">Protease</keyword>
<evidence type="ECO:0000256" key="1">
    <source>
        <dbReference type="SAM" id="MobiDB-lite"/>
    </source>
</evidence>
<comment type="caution">
    <text evidence="4">The sequence shown here is derived from an EMBL/GenBank/DDBJ whole genome shotgun (WGS) entry which is preliminary data.</text>
</comment>
<dbReference type="GO" id="GO:0042277">
    <property type="term" value="F:peptide binding"/>
    <property type="evidence" value="ECO:0007669"/>
    <property type="project" value="TreeGrafter"/>
</dbReference>
<keyword evidence="2" id="KW-0812">Transmembrane</keyword>